<name>A0A093VQC8_TALMA</name>
<dbReference type="InterPro" id="IPR001466">
    <property type="entry name" value="Beta-lactam-related"/>
</dbReference>
<dbReference type="SUPFAM" id="SSF56601">
    <property type="entry name" value="beta-lactamase/transpeptidase-like"/>
    <property type="match status" value="1"/>
</dbReference>
<evidence type="ECO:0000256" key="1">
    <source>
        <dbReference type="ARBA" id="ARBA00007274"/>
    </source>
</evidence>
<comment type="similarity">
    <text evidence="1">Belongs to the transferase hexapeptide repeat family.</text>
</comment>
<dbReference type="AlphaFoldDB" id="A0A093VQC8"/>
<dbReference type="Pfam" id="PF00132">
    <property type="entry name" value="Hexapep"/>
    <property type="match status" value="1"/>
</dbReference>
<feature type="region of interest" description="Disordered" evidence="3">
    <location>
        <begin position="504"/>
        <end position="525"/>
    </location>
</feature>
<organism evidence="5">
    <name type="scientific">Talaromyces marneffei PM1</name>
    <dbReference type="NCBI Taxonomy" id="1077442"/>
    <lineage>
        <taxon>Eukaryota</taxon>
        <taxon>Fungi</taxon>
        <taxon>Dikarya</taxon>
        <taxon>Ascomycota</taxon>
        <taxon>Pezizomycotina</taxon>
        <taxon>Eurotiomycetes</taxon>
        <taxon>Eurotiomycetidae</taxon>
        <taxon>Eurotiales</taxon>
        <taxon>Trichocomaceae</taxon>
        <taxon>Talaromyces</taxon>
        <taxon>Talaromyces sect. Talaromyces</taxon>
    </lineage>
</organism>
<gene>
    <name evidence="5" type="ORF">GQ26_0031310</name>
</gene>
<evidence type="ECO:0000256" key="3">
    <source>
        <dbReference type="SAM" id="MobiDB-lite"/>
    </source>
</evidence>
<dbReference type="InterPro" id="IPR011004">
    <property type="entry name" value="Trimer_LpxA-like_sf"/>
</dbReference>
<dbReference type="MEROPS" id="S12.950"/>
<comment type="caution">
    <text evidence="5">The sequence shown here is derived from an EMBL/GenBank/DDBJ whole genome shotgun (WGS) entry which is preliminary data.</text>
</comment>
<evidence type="ECO:0000256" key="2">
    <source>
        <dbReference type="ARBA" id="ARBA00022679"/>
    </source>
</evidence>
<dbReference type="InterPro" id="IPR001451">
    <property type="entry name" value="Hexapep"/>
</dbReference>
<dbReference type="InterPro" id="IPR012338">
    <property type="entry name" value="Beta-lactam/transpept-like"/>
</dbReference>
<keyword evidence="2 5" id="KW-0808">Transferase</keyword>
<dbReference type="PANTHER" id="PTHR43283:SF3">
    <property type="entry name" value="BETA-LACTAMASE FAMILY PROTEIN (AFU_ORTHOLOGUE AFUA_5G07500)"/>
    <property type="match status" value="1"/>
</dbReference>
<dbReference type="InterPro" id="IPR050789">
    <property type="entry name" value="Diverse_Enzym_Activities"/>
</dbReference>
<dbReference type="Pfam" id="PF00144">
    <property type="entry name" value="Beta-lactamase"/>
    <property type="match status" value="1"/>
</dbReference>
<feature type="domain" description="Maltose/galactoside acetyltransferase" evidence="4">
    <location>
        <begin position="37"/>
        <end position="102"/>
    </location>
</feature>
<reference evidence="5" key="1">
    <citation type="journal article" date="2014" name="PLoS Genet.">
        <title>Signature Gene Expression Reveals Novel Clues to the Molecular Mechanisms of Dimorphic Transition in Penicillium marneffei.</title>
        <authorList>
            <person name="Yang E."/>
            <person name="Wang G."/>
            <person name="Cai J."/>
            <person name="Woo P.C."/>
            <person name="Lau S.K."/>
            <person name="Yuen K.-Y."/>
            <person name="Chow W.-N."/>
            <person name="Lin X."/>
        </authorList>
    </citation>
    <scope>NUCLEOTIDE SEQUENCE [LARGE SCALE GENOMIC DNA]</scope>
    <source>
        <strain evidence="5">PM1</strain>
    </source>
</reference>
<dbReference type="Gene3D" id="2.160.10.10">
    <property type="entry name" value="Hexapeptide repeat proteins"/>
    <property type="match status" value="1"/>
</dbReference>
<dbReference type="PANTHER" id="PTHR43283">
    <property type="entry name" value="BETA-LACTAMASE-RELATED"/>
    <property type="match status" value="1"/>
</dbReference>
<dbReference type="CDD" id="cd03357">
    <property type="entry name" value="LbH_MAT_GAT"/>
    <property type="match status" value="1"/>
</dbReference>
<dbReference type="InterPro" id="IPR024688">
    <property type="entry name" value="Mac_dom"/>
</dbReference>
<accession>A0A093VQC8</accession>
<dbReference type="SMART" id="SM01266">
    <property type="entry name" value="Mac"/>
    <property type="match status" value="1"/>
</dbReference>
<dbReference type="Gene3D" id="3.40.710.10">
    <property type="entry name" value="DD-peptidase/beta-lactamase superfamily"/>
    <property type="match status" value="1"/>
</dbReference>
<dbReference type="Pfam" id="PF12464">
    <property type="entry name" value="Mac"/>
    <property type="match status" value="1"/>
</dbReference>
<evidence type="ECO:0000313" key="5">
    <source>
        <dbReference type="EMBL" id="KFX52199.1"/>
    </source>
</evidence>
<proteinExistence type="inferred from homology"/>
<evidence type="ECO:0000259" key="4">
    <source>
        <dbReference type="SMART" id="SM01266"/>
    </source>
</evidence>
<dbReference type="GO" id="GO:0016407">
    <property type="term" value="F:acetyltransferase activity"/>
    <property type="evidence" value="ECO:0007669"/>
    <property type="project" value="InterPro"/>
</dbReference>
<protein>
    <submittedName>
        <fullName evidence="5">Putative acetyltransferase</fullName>
    </submittedName>
</protein>
<sequence length="583" mass="64534">MTDSSPRAKSSGAAERKDEEQIALARTLHQVPWCEQYERMISGMLYDAFVPELAKSRFKARAWCNRYNTYFPPPEATELQSHEALANLRMTWLRELMGATKGDEIFIEPPFHVDYGCNISLGERFYANFGLTILDCGLVTIGDRVMFGPNVSIYAATHETDVQSRRDNIEYAKPVVIGDDCWIGGQVVILPGVTIGKGCPTPSVAGLVYCAVDRNGDILFNHASGSRGLAPFNGDPMTLDTVFWMASCTKMITGIACMQLVEQGKLSLDDVQQVEKIAPELRDVKALEGDLKSGFKLVDKDRGITLRMLLNHTAGFGYPFDNSKLRDYSLPIGYDEFAGNTDDILGLPLINQPGTMFDYGVNLDWAGILVERITGLSLNEYFQKHIFAPLGIKDISFFPGADMKRRLAYMHRREEDGSLHVTDHLYRFALMEKKASDSGAEERFCSGGAGCFGTIGDYCKIIAVLLNNGTCPKTKAQILKPETVDEMYKDQLPDLPRYINKPAQSAKPHLAKHAPVRPLPAHEDESTTEGWGLTFALNHNAKESGRKPGSASWEGIANLFWWADRESGVGGMIGSQILPYGGE</sequence>
<dbReference type="HOGENOM" id="CLU_467828_0_0_1"/>
<dbReference type="SUPFAM" id="SSF51161">
    <property type="entry name" value="Trimeric LpxA-like enzymes"/>
    <property type="match status" value="1"/>
</dbReference>
<dbReference type="EMBL" id="JPOX01000003">
    <property type="protein sequence ID" value="KFX52199.1"/>
    <property type="molecule type" value="Genomic_DNA"/>
</dbReference>